<evidence type="ECO:0000313" key="2">
    <source>
        <dbReference type="Proteomes" id="UP001497382"/>
    </source>
</evidence>
<evidence type="ECO:0000313" key="1">
    <source>
        <dbReference type="EMBL" id="CAL1294514.1"/>
    </source>
</evidence>
<comment type="caution">
    <text evidence="1">The sequence shown here is derived from an EMBL/GenBank/DDBJ whole genome shotgun (WGS) entry which is preliminary data.</text>
</comment>
<reference evidence="1 2" key="1">
    <citation type="submission" date="2024-04" db="EMBL/GenBank/DDBJ databases">
        <authorList>
            <person name="Rising A."/>
            <person name="Reimegard J."/>
            <person name="Sonavane S."/>
            <person name="Akerstrom W."/>
            <person name="Nylinder S."/>
            <person name="Hedman E."/>
            <person name="Kallberg Y."/>
        </authorList>
    </citation>
    <scope>NUCLEOTIDE SEQUENCE [LARGE SCALE GENOMIC DNA]</scope>
</reference>
<dbReference type="Proteomes" id="UP001497382">
    <property type="component" value="Unassembled WGS sequence"/>
</dbReference>
<accession>A0AAV2BGG4</accession>
<protein>
    <submittedName>
        <fullName evidence="1">Uncharacterized protein</fullName>
    </submittedName>
</protein>
<proteinExistence type="predicted"/>
<keyword evidence="2" id="KW-1185">Reference proteome</keyword>
<organism evidence="1 2">
    <name type="scientific">Larinioides sclopetarius</name>
    <dbReference type="NCBI Taxonomy" id="280406"/>
    <lineage>
        <taxon>Eukaryota</taxon>
        <taxon>Metazoa</taxon>
        <taxon>Ecdysozoa</taxon>
        <taxon>Arthropoda</taxon>
        <taxon>Chelicerata</taxon>
        <taxon>Arachnida</taxon>
        <taxon>Araneae</taxon>
        <taxon>Araneomorphae</taxon>
        <taxon>Entelegynae</taxon>
        <taxon>Araneoidea</taxon>
        <taxon>Araneidae</taxon>
        <taxon>Larinioides</taxon>
    </lineage>
</organism>
<dbReference type="AlphaFoldDB" id="A0AAV2BGG4"/>
<gene>
    <name evidence="1" type="ORF">LARSCL_LOCUS18748</name>
</gene>
<sequence length="68" mass="7593">MTSTASIAISSCMLGRGNRWCSTLVYFLLESNKTICSNIFGVTSITTIANSANMPRKERDCFVWHSIR</sequence>
<name>A0AAV2BGG4_9ARAC</name>
<dbReference type="EMBL" id="CAXIEN010000348">
    <property type="protein sequence ID" value="CAL1294514.1"/>
    <property type="molecule type" value="Genomic_DNA"/>
</dbReference>